<dbReference type="Pfam" id="PF00168">
    <property type="entry name" value="C2"/>
    <property type="match status" value="2"/>
</dbReference>
<dbReference type="GO" id="GO:0005886">
    <property type="term" value="C:plasma membrane"/>
    <property type="evidence" value="ECO:0007669"/>
    <property type="project" value="TreeGrafter"/>
</dbReference>
<protein>
    <recommendedName>
        <fullName evidence="1">C2 domain-containing protein</fullName>
    </recommendedName>
</protein>
<keyword evidence="3" id="KW-1185">Reference proteome</keyword>
<dbReference type="PROSITE" id="PS50004">
    <property type="entry name" value="C2"/>
    <property type="match status" value="2"/>
</dbReference>
<dbReference type="CDD" id="cd04048">
    <property type="entry name" value="C2A_Copine"/>
    <property type="match status" value="1"/>
</dbReference>
<dbReference type="InterPro" id="IPR037768">
    <property type="entry name" value="C2B_Copine"/>
</dbReference>
<dbReference type="GO" id="GO:0038128">
    <property type="term" value="P:ERBB2 signaling pathway"/>
    <property type="evidence" value="ECO:0007669"/>
    <property type="project" value="TreeGrafter"/>
</dbReference>
<name>A0AAD7S541_9TELE</name>
<dbReference type="SUPFAM" id="SSF49562">
    <property type="entry name" value="C2 domain (Calcium/lipid-binding domain, CaLB)"/>
    <property type="match status" value="2"/>
</dbReference>
<dbReference type="FunFam" id="2.60.40.150:FF:000099">
    <property type="entry name" value="Copine 3"/>
    <property type="match status" value="1"/>
</dbReference>
<feature type="domain" description="C2" evidence="1">
    <location>
        <begin position="122"/>
        <end position="217"/>
    </location>
</feature>
<dbReference type="PANTHER" id="PTHR10857:SF22">
    <property type="entry name" value="COPINE-3"/>
    <property type="match status" value="1"/>
</dbReference>
<evidence type="ECO:0000313" key="3">
    <source>
        <dbReference type="Proteomes" id="UP001221898"/>
    </source>
</evidence>
<dbReference type="AlphaFoldDB" id="A0AAD7S541"/>
<evidence type="ECO:0000313" key="2">
    <source>
        <dbReference type="EMBL" id="KAJ8396145.1"/>
    </source>
</evidence>
<dbReference type="Proteomes" id="UP001221898">
    <property type="component" value="Unassembled WGS sequence"/>
</dbReference>
<dbReference type="InterPro" id="IPR035892">
    <property type="entry name" value="C2_domain_sf"/>
</dbReference>
<dbReference type="InterPro" id="IPR000008">
    <property type="entry name" value="C2_dom"/>
</dbReference>
<dbReference type="InterPro" id="IPR045052">
    <property type="entry name" value="Copine"/>
</dbReference>
<feature type="domain" description="C2" evidence="1">
    <location>
        <begin position="1"/>
        <end position="115"/>
    </location>
</feature>
<dbReference type="PANTHER" id="PTHR10857">
    <property type="entry name" value="COPINE"/>
    <property type="match status" value="1"/>
</dbReference>
<organism evidence="2 3">
    <name type="scientific">Aldrovandia affinis</name>
    <dbReference type="NCBI Taxonomy" id="143900"/>
    <lineage>
        <taxon>Eukaryota</taxon>
        <taxon>Metazoa</taxon>
        <taxon>Chordata</taxon>
        <taxon>Craniata</taxon>
        <taxon>Vertebrata</taxon>
        <taxon>Euteleostomi</taxon>
        <taxon>Actinopterygii</taxon>
        <taxon>Neopterygii</taxon>
        <taxon>Teleostei</taxon>
        <taxon>Notacanthiformes</taxon>
        <taxon>Halosauridae</taxon>
        <taxon>Aldrovandia</taxon>
    </lineage>
</organism>
<accession>A0AAD7S541</accession>
<dbReference type="SMART" id="SM00239">
    <property type="entry name" value="C2"/>
    <property type="match status" value="1"/>
</dbReference>
<proteinExistence type="predicted"/>
<dbReference type="EMBL" id="JAINUG010000109">
    <property type="protein sequence ID" value="KAJ8396145.1"/>
    <property type="molecule type" value="Genomic_DNA"/>
</dbReference>
<dbReference type="CDD" id="cd04047">
    <property type="entry name" value="C2B_Copine"/>
    <property type="match status" value="1"/>
</dbReference>
<dbReference type="GO" id="GO:0030971">
    <property type="term" value="F:receptor tyrosine kinase binding"/>
    <property type="evidence" value="ECO:0007669"/>
    <property type="project" value="TreeGrafter"/>
</dbReference>
<comment type="caution">
    <text evidence="2">The sequence shown here is derived from an EMBL/GenBank/DDBJ whole genome shotgun (WGS) entry which is preliminary data.</text>
</comment>
<dbReference type="GO" id="GO:0071277">
    <property type="term" value="P:cellular response to calcium ion"/>
    <property type="evidence" value="ECO:0007669"/>
    <property type="project" value="TreeGrafter"/>
</dbReference>
<gene>
    <name evidence="2" type="ORF">AAFF_G00022180</name>
</gene>
<sequence length="217" mass="24910">MAARCVSRVELTVSCENLQNRDLGSKSDPLCVLQEGSPGGQWCEVDRTERVQNCLSPQFAKKFVIDYHFEIVQKLNFGIYDIDNGTMDLSDDDFLGELECTLGQIVSSRRQTRPLLLKDKRPVGEATITISAQEIKDNRVVSFEVEARKLDNKDFFGKSDPFLEFYRQTESGWELAHRTEVIENSLDPVWRPFRIPLQSLCGCNEEQTVKVHFIDWV</sequence>
<dbReference type="Gene3D" id="2.60.40.150">
    <property type="entry name" value="C2 domain"/>
    <property type="match status" value="2"/>
</dbReference>
<evidence type="ECO:0000259" key="1">
    <source>
        <dbReference type="PROSITE" id="PS50004"/>
    </source>
</evidence>
<dbReference type="GO" id="GO:0005544">
    <property type="term" value="F:calcium-dependent phospholipid binding"/>
    <property type="evidence" value="ECO:0007669"/>
    <property type="project" value="InterPro"/>
</dbReference>
<reference evidence="2" key="1">
    <citation type="journal article" date="2023" name="Science">
        <title>Genome structures resolve the early diversification of teleost fishes.</title>
        <authorList>
            <person name="Parey E."/>
            <person name="Louis A."/>
            <person name="Montfort J."/>
            <person name="Bouchez O."/>
            <person name="Roques C."/>
            <person name="Iampietro C."/>
            <person name="Lluch J."/>
            <person name="Castinel A."/>
            <person name="Donnadieu C."/>
            <person name="Desvignes T."/>
            <person name="Floi Bucao C."/>
            <person name="Jouanno E."/>
            <person name="Wen M."/>
            <person name="Mejri S."/>
            <person name="Dirks R."/>
            <person name="Jansen H."/>
            <person name="Henkel C."/>
            <person name="Chen W.J."/>
            <person name="Zahm M."/>
            <person name="Cabau C."/>
            <person name="Klopp C."/>
            <person name="Thompson A.W."/>
            <person name="Robinson-Rechavi M."/>
            <person name="Braasch I."/>
            <person name="Lecointre G."/>
            <person name="Bobe J."/>
            <person name="Postlethwait J.H."/>
            <person name="Berthelot C."/>
            <person name="Roest Crollius H."/>
            <person name="Guiguen Y."/>
        </authorList>
    </citation>
    <scope>NUCLEOTIDE SEQUENCE</scope>
    <source>
        <strain evidence="2">NC1722</strain>
    </source>
</reference>